<dbReference type="SUPFAM" id="SSF53807">
    <property type="entry name" value="Helical backbone' metal receptor"/>
    <property type="match status" value="1"/>
</dbReference>
<comment type="subcellular location">
    <subcellularLocation>
        <location evidence="1">Cell envelope</location>
    </subcellularLocation>
</comment>
<dbReference type="Gene3D" id="3.40.50.1980">
    <property type="entry name" value="Nitrogenase molybdenum iron protein domain"/>
    <property type="match status" value="2"/>
</dbReference>
<proteinExistence type="inferred from homology"/>
<keyword evidence="4 5" id="KW-0732">Signal</keyword>
<evidence type="ECO:0000256" key="2">
    <source>
        <dbReference type="ARBA" id="ARBA00008814"/>
    </source>
</evidence>
<comment type="similarity">
    <text evidence="2">Belongs to the bacterial solute-binding protein 8 family.</text>
</comment>
<dbReference type="PANTHER" id="PTHR30532">
    <property type="entry name" value="IRON III DICITRATE-BINDING PERIPLASMIC PROTEIN"/>
    <property type="match status" value="1"/>
</dbReference>
<dbReference type="PROSITE" id="PS51257">
    <property type="entry name" value="PROKAR_LIPOPROTEIN"/>
    <property type="match status" value="1"/>
</dbReference>
<dbReference type="PANTHER" id="PTHR30532:SF1">
    <property type="entry name" value="IRON(3+)-HYDROXAMATE-BINDING PROTEIN FHUD"/>
    <property type="match status" value="1"/>
</dbReference>
<dbReference type="OrthoDB" id="9793175at2"/>
<dbReference type="Proteomes" id="UP000054314">
    <property type="component" value="Unassembled WGS sequence"/>
</dbReference>
<dbReference type="GO" id="GO:1901678">
    <property type="term" value="P:iron coordination entity transport"/>
    <property type="evidence" value="ECO:0007669"/>
    <property type="project" value="UniProtKB-ARBA"/>
</dbReference>
<sequence>MRARPAAVLTLVGALALAACGTTEEAPGAAPSPEGQAATAGEPLTVTDARGIEVTLDGPAQRVAVSEWNVAEYLVSLGVQPVGVASIEGFETWNTTVELAPDVTDIGGRGEPSIDTLAALDVDVLFVTGSLVEGAIEQIEATTPVVVVPGGDATDPVGSMFANLDLVAEVTGTEEQAAALRARYDEAVEAARAELGDVTDVPVAFADGYDTGEAVTIRPFTDGSLVGGVLADLGFADAWDALPDLETDPAYGLGAVDVEAL</sequence>
<feature type="chain" id="PRO_5038705317" evidence="5">
    <location>
        <begin position="19"/>
        <end position="261"/>
    </location>
</feature>
<evidence type="ECO:0000256" key="3">
    <source>
        <dbReference type="ARBA" id="ARBA00022448"/>
    </source>
</evidence>
<evidence type="ECO:0000313" key="8">
    <source>
        <dbReference type="Proteomes" id="UP000054314"/>
    </source>
</evidence>
<dbReference type="InterPro" id="IPR002491">
    <property type="entry name" value="ABC_transptr_periplasmic_BD"/>
</dbReference>
<accession>A0A0A0BIN0</accession>
<name>A0A0A0BIN0_9CELL</name>
<dbReference type="PROSITE" id="PS50983">
    <property type="entry name" value="FE_B12_PBP"/>
    <property type="match status" value="1"/>
</dbReference>
<evidence type="ECO:0000256" key="4">
    <source>
        <dbReference type="ARBA" id="ARBA00022729"/>
    </source>
</evidence>
<gene>
    <name evidence="7" type="ORF">N869_10130</name>
</gene>
<keyword evidence="8" id="KW-1185">Reference proteome</keyword>
<evidence type="ECO:0000313" key="7">
    <source>
        <dbReference type="EMBL" id="KGM08368.1"/>
    </source>
</evidence>
<reference evidence="7 8" key="1">
    <citation type="submission" date="2013-08" db="EMBL/GenBank/DDBJ databases">
        <title>Genome sequencing of Cellulomonas bogoriensis 69B4.</title>
        <authorList>
            <person name="Chen F."/>
            <person name="Li Y."/>
            <person name="Wang G."/>
        </authorList>
    </citation>
    <scope>NUCLEOTIDE SEQUENCE [LARGE SCALE GENOMIC DNA]</scope>
    <source>
        <strain evidence="7 8">69B4</strain>
    </source>
</reference>
<organism evidence="7 8">
    <name type="scientific">Cellulomonas bogoriensis 69B4 = DSM 16987</name>
    <dbReference type="NCBI Taxonomy" id="1386082"/>
    <lineage>
        <taxon>Bacteria</taxon>
        <taxon>Bacillati</taxon>
        <taxon>Actinomycetota</taxon>
        <taxon>Actinomycetes</taxon>
        <taxon>Micrococcales</taxon>
        <taxon>Cellulomonadaceae</taxon>
        <taxon>Cellulomonas</taxon>
    </lineage>
</organism>
<dbReference type="EMBL" id="AXCZ01000374">
    <property type="protein sequence ID" value="KGM08368.1"/>
    <property type="molecule type" value="Genomic_DNA"/>
</dbReference>
<dbReference type="RefSeq" id="WP_156968610.1">
    <property type="nucleotide sequence ID" value="NZ_AXCZ01000374.1"/>
</dbReference>
<feature type="domain" description="Fe/B12 periplasmic-binding" evidence="6">
    <location>
        <begin position="62"/>
        <end position="261"/>
    </location>
</feature>
<dbReference type="AlphaFoldDB" id="A0A0A0BIN0"/>
<evidence type="ECO:0000256" key="5">
    <source>
        <dbReference type="SAM" id="SignalP"/>
    </source>
</evidence>
<keyword evidence="3" id="KW-0813">Transport</keyword>
<dbReference type="InterPro" id="IPR051313">
    <property type="entry name" value="Bact_iron-sidero_bind"/>
</dbReference>
<protein>
    <submittedName>
        <fullName evidence="7">ABC transporter substrate-binding protein</fullName>
    </submittedName>
</protein>
<dbReference type="GO" id="GO:0030288">
    <property type="term" value="C:outer membrane-bounded periplasmic space"/>
    <property type="evidence" value="ECO:0007669"/>
    <property type="project" value="TreeGrafter"/>
</dbReference>
<feature type="signal peptide" evidence="5">
    <location>
        <begin position="1"/>
        <end position="18"/>
    </location>
</feature>
<comment type="caution">
    <text evidence="7">The sequence shown here is derived from an EMBL/GenBank/DDBJ whole genome shotgun (WGS) entry which is preliminary data.</text>
</comment>
<evidence type="ECO:0000256" key="1">
    <source>
        <dbReference type="ARBA" id="ARBA00004196"/>
    </source>
</evidence>
<evidence type="ECO:0000259" key="6">
    <source>
        <dbReference type="PROSITE" id="PS50983"/>
    </source>
</evidence>
<feature type="non-terminal residue" evidence="7">
    <location>
        <position position="261"/>
    </location>
</feature>
<dbReference type="Pfam" id="PF01497">
    <property type="entry name" value="Peripla_BP_2"/>
    <property type="match status" value="1"/>
</dbReference>